<accession>A0A8J4V8C7</accession>
<evidence type="ECO:0000256" key="1">
    <source>
        <dbReference type="SAM" id="Coils"/>
    </source>
</evidence>
<gene>
    <name evidence="3" type="ORF">CYY_001003</name>
</gene>
<proteinExistence type="predicted"/>
<feature type="compositionally biased region" description="Low complexity" evidence="2">
    <location>
        <begin position="753"/>
        <end position="770"/>
    </location>
</feature>
<keyword evidence="1" id="KW-0175">Coiled coil</keyword>
<feature type="compositionally biased region" description="Low complexity" evidence="2">
    <location>
        <begin position="429"/>
        <end position="444"/>
    </location>
</feature>
<evidence type="ECO:0000313" key="4">
    <source>
        <dbReference type="Proteomes" id="UP000695562"/>
    </source>
</evidence>
<dbReference type="EMBL" id="AJWJ01000022">
    <property type="protein sequence ID" value="KAF2077687.1"/>
    <property type="molecule type" value="Genomic_DNA"/>
</dbReference>
<feature type="region of interest" description="Disordered" evidence="2">
    <location>
        <begin position="741"/>
        <end position="791"/>
    </location>
</feature>
<reference evidence="3" key="1">
    <citation type="submission" date="2020-01" db="EMBL/GenBank/DDBJ databases">
        <title>Development of genomics and gene disruption for Polysphondylium violaceum indicates a role for the polyketide synthase stlB in stalk morphogenesis.</title>
        <authorList>
            <person name="Narita B."/>
            <person name="Kawabe Y."/>
            <person name="Kin K."/>
            <person name="Saito T."/>
            <person name="Gibbs R."/>
            <person name="Kuspa A."/>
            <person name="Muzny D."/>
            <person name="Queller D."/>
            <person name="Richards S."/>
            <person name="Strassman J."/>
            <person name="Sucgang R."/>
            <person name="Worley K."/>
            <person name="Schaap P."/>
        </authorList>
    </citation>
    <scope>NUCLEOTIDE SEQUENCE</scope>
    <source>
        <strain evidence="3">QSvi11</strain>
    </source>
</reference>
<name>A0A8J4V8C7_9MYCE</name>
<feature type="region of interest" description="Disordered" evidence="2">
    <location>
        <begin position="158"/>
        <end position="222"/>
    </location>
</feature>
<sequence length="957" mass="111334">MQEFRDSKLEFDAPKYTEFGSSSMSTTNSDHWFNNRIPESQQKKKIIHRASTFTPTTNNINTNNNVKSKLNQTVNNIGSLKNISNNKTGNESITYPILFPPKIQTSCNQSDHIKFNTPLKNISNIIATPTTTSNDNIAKCNQLMGSINRHMDSIKQLSVDQPGNSENDLSNTNNKRKTILMTRDSEGRSTSKKAKMTVTFEDQLNNSTSPYKSPPSSLQKQQQEINIIQSNPNTSNLQKQIEMAELRLKHQQQENQQQSDENNNNNSNGNISFNSNNSSFNSNNSSTKSTIRQRFDNLKNILQFNKISTTSSDIMKRHQEEISKQQEQQKKHQEQQEILRQQNEEKAKQEQLKRHQDMLKYQEMVRLEQIKRQEDEERRKVEEEKRKQEFIAIQERQNELQRITELEFKKQQEFHQKQEFLKQQELLKHSPPQQQQQQRQTTQPSLNNIQKRPLSKPQQLAERKINVNNGRPITTTTTATLVKRPTTALASTIKVEQPKPITKDSIDWLQPHQEQHHLLQKIQSLESKQLQPQQPISFTGFKQPPVFQSKVVQPSQLTQTQIKPTPKLESQPKPPTLQSKLQSEPKVNKKVLADLEFKKKLDNTEELKKKKALQKLQEIKRQEEMKLKQLQLKEKNRIEKVKQQELVQQQKQQQELIQQRQEKVLKALPTATTKNQLNNSQIENKLKNIQIENKLNQVLGLNNTSKPTTIKSVKANPVINNINNKKNISNRVKLNEKQVVKKQVERKPINNSQVQQQQQQQKQQQQQPQKVVKKKNDKLTNQKKRRRSITIPISPLFSKKVSTKDFLNSIANEITKIANNTATTTRQERKRLSIISQKWKSKNGLTKIVPFQFQCDLRFGEIPLSRQVPINRDIEIPSGTPYKKLTKSLLKMSQSKPSQMNDDNNSFDLDMDKIKDSYQQVIRNEYLQNSHNNNNNNIIQTYQVGSQSKNEKIKMYI</sequence>
<comment type="caution">
    <text evidence="3">The sequence shown here is derived from an EMBL/GenBank/DDBJ whole genome shotgun (WGS) entry which is preliminary data.</text>
</comment>
<feature type="compositionally biased region" description="Polar residues" evidence="2">
    <location>
        <begin position="158"/>
        <end position="173"/>
    </location>
</feature>
<feature type="region of interest" description="Disordered" evidence="2">
    <location>
        <begin position="249"/>
        <end position="288"/>
    </location>
</feature>
<dbReference type="AlphaFoldDB" id="A0A8J4V8C7"/>
<feature type="compositionally biased region" description="Low complexity" evidence="2">
    <location>
        <begin position="209"/>
        <end position="222"/>
    </location>
</feature>
<organism evidence="3 4">
    <name type="scientific">Polysphondylium violaceum</name>
    <dbReference type="NCBI Taxonomy" id="133409"/>
    <lineage>
        <taxon>Eukaryota</taxon>
        <taxon>Amoebozoa</taxon>
        <taxon>Evosea</taxon>
        <taxon>Eumycetozoa</taxon>
        <taxon>Dictyostelia</taxon>
        <taxon>Dictyosteliales</taxon>
        <taxon>Dictyosteliaceae</taxon>
        <taxon>Polysphondylium</taxon>
    </lineage>
</organism>
<evidence type="ECO:0000256" key="2">
    <source>
        <dbReference type="SAM" id="MobiDB-lite"/>
    </source>
</evidence>
<feature type="region of interest" description="Disordered" evidence="2">
    <location>
        <begin position="552"/>
        <end position="585"/>
    </location>
</feature>
<protein>
    <submittedName>
        <fullName evidence="3">Uncharacterized protein</fullName>
    </submittedName>
</protein>
<keyword evidence="4" id="KW-1185">Reference proteome</keyword>
<feature type="coiled-coil region" evidence="1">
    <location>
        <begin position="609"/>
        <end position="636"/>
    </location>
</feature>
<feature type="compositionally biased region" description="Low complexity" evidence="2">
    <location>
        <begin position="253"/>
        <end position="286"/>
    </location>
</feature>
<feature type="compositionally biased region" description="Basic residues" evidence="2">
    <location>
        <begin position="771"/>
        <end position="788"/>
    </location>
</feature>
<feature type="coiled-coil region" evidence="1">
    <location>
        <begin position="315"/>
        <end position="387"/>
    </location>
</feature>
<dbReference type="Proteomes" id="UP000695562">
    <property type="component" value="Unassembled WGS sequence"/>
</dbReference>
<evidence type="ECO:0000313" key="3">
    <source>
        <dbReference type="EMBL" id="KAF2077687.1"/>
    </source>
</evidence>
<dbReference type="OrthoDB" id="2020426at2759"/>
<feature type="region of interest" description="Disordered" evidence="2">
    <location>
        <begin position="427"/>
        <end position="459"/>
    </location>
</feature>
<feature type="compositionally biased region" description="Polar residues" evidence="2">
    <location>
        <begin position="552"/>
        <end position="563"/>
    </location>
</feature>